<evidence type="ECO:0000313" key="4">
    <source>
        <dbReference type="EMBL" id="MEU1955539.1"/>
    </source>
</evidence>
<reference evidence="4 5" key="1">
    <citation type="submission" date="2024-06" db="EMBL/GenBank/DDBJ databases">
        <title>The Natural Products Discovery Center: Release of the First 8490 Sequenced Strains for Exploring Actinobacteria Biosynthetic Diversity.</title>
        <authorList>
            <person name="Kalkreuter E."/>
            <person name="Kautsar S.A."/>
            <person name="Yang D."/>
            <person name="Bader C.D."/>
            <person name="Teijaro C.N."/>
            <person name="Fluegel L."/>
            <person name="Davis C.M."/>
            <person name="Simpson J.R."/>
            <person name="Lauterbach L."/>
            <person name="Steele A.D."/>
            <person name="Gui C."/>
            <person name="Meng S."/>
            <person name="Li G."/>
            <person name="Viehrig K."/>
            <person name="Ye F."/>
            <person name="Su P."/>
            <person name="Kiefer A.F."/>
            <person name="Nichols A."/>
            <person name="Cepeda A.J."/>
            <person name="Yan W."/>
            <person name="Fan B."/>
            <person name="Jiang Y."/>
            <person name="Adhikari A."/>
            <person name="Zheng C.-J."/>
            <person name="Schuster L."/>
            <person name="Cowan T.M."/>
            <person name="Smanski M.J."/>
            <person name="Chevrette M.G."/>
            <person name="De Carvalho L.P.S."/>
            <person name="Shen B."/>
        </authorList>
    </citation>
    <scope>NUCLEOTIDE SEQUENCE [LARGE SCALE GENOMIC DNA]</scope>
    <source>
        <strain evidence="4 5">NPDC019708</strain>
    </source>
</reference>
<dbReference type="EMBL" id="JBEYBF010000025">
    <property type="protein sequence ID" value="MEU1955539.1"/>
    <property type="molecule type" value="Genomic_DNA"/>
</dbReference>
<evidence type="ECO:0000313" key="5">
    <source>
        <dbReference type="Proteomes" id="UP001550628"/>
    </source>
</evidence>
<feature type="region of interest" description="Disordered" evidence="2">
    <location>
        <begin position="200"/>
        <end position="281"/>
    </location>
</feature>
<dbReference type="InterPro" id="IPR000030">
    <property type="entry name" value="PPE_dom"/>
</dbReference>
<evidence type="ECO:0000259" key="3">
    <source>
        <dbReference type="Pfam" id="PF00823"/>
    </source>
</evidence>
<evidence type="ECO:0000256" key="1">
    <source>
        <dbReference type="ARBA" id="ARBA00010652"/>
    </source>
</evidence>
<dbReference type="Pfam" id="PF00823">
    <property type="entry name" value="PPE"/>
    <property type="match status" value="1"/>
</dbReference>
<comment type="similarity">
    <text evidence="1">Belongs to the mycobacterial PPE family.</text>
</comment>
<gene>
    <name evidence="4" type="ORF">ABZ510_27210</name>
</gene>
<name>A0ABV2WXB1_9NOCA</name>
<proteinExistence type="inferred from homology"/>
<keyword evidence="5" id="KW-1185">Reference proteome</keyword>
<accession>A0ABV2WXB1</accession>
<feature type="compositionally biased region" description="Low complexity" evidence="2">
    <location>
        <begin position="200"/>
        <end position="216"/>
    </location>
</feature>
<organism evidence="4 5">
    <name type="scientific">Nocardia rhamnosiphila</name>
    <dbReference type="NCBI Taxonomy" id="426716"/>
    <lineage>
        <taxon>Bacteria</taxon>
        <taxon>Bacillati</taxon>
        <taxon>Actinomycetota</taxon>
        <taxon>Actinomycetes</taxon>
        <taxon>Mycobacteriales</taxon>
        <taxon>Nocardiaceae</taxon>
        <taxon>Nocardia</taxon>
    </lineage>
</organism>
<protein>
    <recommendedName>
        <fullName evidence="3">PPE domain-containing protein</fullName>
    </recommendedName>
</protein>
<evidence type="ECO:0000256" key="2">
    <source>
        <dbReference type="SAM" id="MobiDB-lite"/>
    </source>
</evidence>
<feature type="region of interest" description="Disordered" evidence="2">
    <location>
        <begin position="312"/>
        <end position="338"/>
    </location>
</feature>
<dbReference type="Proteomes" id="UP001550628">
    <property type="component" value="Unassembled WGS sequence"/>
</dbReference>
<dbReference type="GeneID" id="96245019"/>
<dbReference type="RefSeq" id="WP_030523297.1">
    <property type="nucleotide sequence ID" value="NZ_JBEYBD010000015.1"/>
</dbReference>
<dbReference type="Gene3D" id="1.20.1260.20">
    <property type="entry name" value="PPE superfamily"/>
    <property type="match status" value="1"/>
</dbReference>
<feature type="compositionally biased region" description="Basic and acidic residues" evidence="2">
    <location>
        <begin position="324"/>
        <end position="333"/>
    </location>
</feature>
<feature type="domain" description="PPE" evidence="3">
    <location>
        <begin position="40"/>
        <end position="153"/>
    </location>
</feature>
<comment type="caution">
    <text evidence="4">The sequence shown here is derived from an EMBL/GenBank/DDBJ whole genome shotgun (WGS) entry which is preliminary data.</text>
</comment>
<sequence>MRELPRAGARGVHYRVDPEYAPTVEVFDNLTHPQIHAGVAAMNPSVLQSGGQAWQGAATGLTDAVAQAHTEIRGAIADGWRGSAAGLAAAAVRDFEAAGRHLADVLATVGQRLGRAGDAAETLRAAVPEPAGTEPDLAAALLDPHAATGNIAAQRTADDDRAEVVRVMDSVYTGAFIPTGARIPAFPDLPEALHGTEVPAGAAPAAPVAPSPETTAGQRPPAALGGTTVADRQPATAPAGVAAPDEPGSPAVTVSGVRSDTPHLAPAGSGPESTTAAATGQIAAPATAPAAAPVTTAAASASPATAAGVPLFAAPVRPAGTTGDQERSRDEQQRAAGGEAVTGMGAGAIGGLMGGAMAADTVRSGAPVAPRTERTAPAEDDLHFADEELTYLEVGEPAGQLIGALEPTIPPVLGEWTEEE</sequence>
<dbReference type="InterPro" id="IPR038332">
    <property type="entry name" value="PPE_sf"/>
</dbReference>